<evidence type="ECO:0000259" key="3">
    <source>
        <dbReference type="PROSITE" id="PS50105"/>
    </source>
</evidence>
<evidence type="ECO:0000313" key="5">
    <source>
        <dbReference type="EMBL" id="CAF1618352.1"/>
    </source>
</evidence>
<dbReference type="GO" id="GO:0046872">
    <property type="term" value="F:metal ion binding"/>
    <property type="evidence" value="ECO:0007669"/>
    <property type="project" value="UniProtKB-KW"/>
</dbReference>
<evidence type="ECO:0000256" key="2">
    <source>
        <dbReference type="SAM" id="MobiDB-lite"/>
    </source>
</evidence>
<dbReference type="Proteomes" id="UP000663834">
    <property type="component" value="Unassembled WGS sequence"/>
</dbReference>
<dbReference type="SUPFAM" id="SSF101478">
    <property type="entry name" value="ADP-ribosylglycohydrolase"/>
    <property type="match status" value="1"/>
</dbReference>
<evidence type="ECO:0000313" key="4">
    <source>
        <dbReference type="EMBL" id="CAF1405055.1"/>
    </source>
</evidence>
<organism evidence="5 7">
    <name type="scientific">Rotaria magnacalcarata</name>
    <dbReference type="NCBI Taxonomy" id="392030"/>
    <lineage>
        <taxon>Eukaryota</taxon>
        <taxon>Metazoa</taxon>
        <taxon>Spiralia</taxon>
        <taxon>Gnathifera</taxon>
        <taxon>Rotifera</taxon>
        <taxon>Eurotatoria</taxon>
        <taxon>Bdelloidea</taxon>
        <taxon>Philodinida</taxon>
        <taxon>Philodinidae</taxon>
        <taxon>Rotaria</taxon>
    </lineage>
</organism>
<comment type="caution">
    <text evidence="5">The sequence shown here is derived from an EMBL/GenBank/DDBJ whole genome shotgun (WGS) entry which is preliminary data.</text>
</comment>
<dbReference type="Proteomes" id="UP000663855">
    <property type="component" value="Unassembled WGS sequence"/>
</dbReference>
<evidence type="ECO:0000256" key="1">
    <source>
        <dbReference type="PIRSR" id="PIRSR605502-1"/>
    </source>
</evidence>
<dbReference type="Pfam" id="PF03747">
    <property type="entry name" value="ADP_ribosyl_GH"/>
    <property type="match status" value="1"/>
</dbReference>
<evidence type="ECO:0000313" key="7">
    <source>
        <dbReference type="Proteomes" id="UP000663834"/>
    </source>
</evidence>
<dbReference type="Gene3D" id="1.10.150.50">
    <property type="entry name" value="Transcription Factor, Ets-1"/>
    <property type="match status" value="1"/>
</dbReference>
<dbReference type="CDD" id="cd09487">
    <property type="entry name" value="SAM_superfamily"/>
    <property type="match status" value="1"/>
</dbReference>
<dbReference type="InterPro" id="IPR013761">
    <property type="entry name" value="SAM/pointed_sf"/>
</dbReference>
<dbReference type="SMART" id="SM00454">
    <property type="entry name" value="SAM"/>
    <property type="match status" value="1"/>
</dbReference>
<feature type="domain" description="SAM" evidence="3">
    <location>
        <begin position="525"/>
        <end position="591"/>
    </location>
</feature>
<proteinExistence type="predicted"/>
<reference evidence="5" key="1">
    <citation type="submission" date="2021-02" db="EMBL/GenBank/DDBJ databases">
        <authorList>
            <person name="Nowell W R."/>
        </authorList>
    </citation>
    <scope>NUCLEOTIDE SEQUENCE</scope>
</reference>
<keyword evidence="1" id="KW-0460">Magnesium</keyword>
<dbReference type="InterPro" id="IPR001660">
    <property type="entry name" value="SAM"/>
</dbReference>
<feature type="binding site" evidence="1">
    <location>
        <position position="102"/>
    </location>
    <ligand>
        <name>Mg(2+)</name>
        <dbReference type="ChEBI" id="CHEBI:18420"/>
        <label>1</label>
    </ligand>
</feature>
<feature type="binding site" evidence="1">
    <location>
        <position position="340"/>
    </location>
    <ligand>
        <name>Mg(2+)</name>
        <dbReference type="ChEBI" id="CHEBI:18420"/>
        <label>1</label>
    </ligand>
</feature>
<feature type="binding site" evidence="1">
    <location>
        <position position="337"/>
    </location>
    <ligand>
        <name>Mg(2+)</name>
        <dbReference type="ChEBI" id="CHEBI:18420"/>
        <label>1</label>
    </ligand>
</feature>
<dbReference type="PROSITE" id="PS50105">
    <property type="entry name" value="SAM_DOMAIN"/>
    <property type="match status" value="1"/>
</dbReference>
<dbReference type="EMBL" id="CAJNRE010003202">
    <property type="protein sequence ID" value="CAF2012663.1"/>
    <property type="molecule type" value="Genomic_DNA"/>
</dbReference>
<dbReference type="SUPFAM" id="SSF47769">
    <property type="entry name" value="SAM/Pointed domain"/>
    <property type="match status" value="1"/>
</dbReference>
<feature type="binding site" evidence="1">
    <location>
        <position position="339"/>
    </location>
    <ligand>
        <name>Mg(2+)</name>
        <dbReference type="ChEBI" id="CHEBI:18420"/>
        <label>1</label>
    </ligand>
</feature>
<keyword evidence="1" id="KW-0479">Metal-binding</keyword>
<dbReference type="OrthoDB" id="410104at2759"/>
<name>A0A816C4X4_9BILA</name>
<dbReference type="InterPro" id="IPR036705">
    <property type="entry name" value="Ribosyl_crysJ1_sf"/>
</dbReference>
<dbReference type="Proteomes" id="UP000663824">
    <property type="component" value="Unassembled WGS sequence"/>
</dbReference>
<sequence>MDTRRRQGGNLFRQEKTWLDIEVSSNSVVKRIHELEQDLKYIPGPIDRAILNRVLGSMAGLALGDALGAHVEFKPHDILVVRPVKDLQGGGTWGLNKGEFTDDTSMALCLANSLITCNGFCSYDQLVRYKWWFHHGYMSATGKCFDIGGATKKSLIEFERRQFAFCDRYKLSTEQMDYLKPKVVSTKFNVMCSEPNVAGNGALMRLAPVPLFFYRDPKKAVDYCELSATPTHGDQRAYDACRYYGALIVAALRGEKKNQLLDANFYEKHKDWFDNKPLHTDIVNVMRGSYRKEGGYSEGIRGTGFIVSALEAALWAFCHDRDSFEYGALAAVNLGDDTDTTASIYGQLAGAYYGYQTLPEKWLQYLYGKNFIKCLSEWIVYKGEEWFRTESQTTVSTTFAPKEKPVTHLLSVEPYSKLQAHLSSVPWKSRRRPADRSEPKERYVSRQNPQITVETEQKECEKPNRRLLKPTTTTASSSLHYSNITHAFDQPSASKYIMPSSRPKPLQYRQSAPIIHAPSAFSDLETCDDVCYWIMTLGQEYEQYTLAMKRYKVDGMHLLRYVNRERLFQYGIFDASHQQRILDGIEELKKQSMQAARKNNNIPTASSQFERL</sequence>
<comment type="cofactor">
    <cofactor evidence="1">
        <name>Mg(2+)</name>
        <dbReference type="ChEBI" id="CHEBI:18420"/>
    </cofactor>
    <text evidence="1">Binds 2 magnesium ions per subunit.</text>
</comment>
<dbReference type="PANTHER" id="PTHR16222">
    <property type="entry name" value="ADP-RIBOSYLGLYCOHYDROLASE"/>
    <property type="match status" value="1"/>
</dbReference>
<dbReference type="InterPro" id="IPR005502">
    <property type="entry name" value="Ribosyl_crysJ1"/>
</dbReference>
<dbReference type="Pfam" id="PF07647">
    <property type="entry name" value="SAM_2"/>
    <property type="match status" value="1"/>
</dbReference>
<dbReference type="PANTHER" id="PTHR16222:SF12">
    <property type="entry name" value="ADP-RIBOSYLGLYCOHYDROLASE-RELATED"/>
    <property type="match status" value="1"/>
</dbReference>
<accession>A0A816C4X4</accession>
<protein>
    <recommendedName>
        <fullName evidence="3">SAM domain-containing protein</fullName>
    </recommendedName>
</protein>
<dbReference type="InterPro" id="IPR050792">
    <property type="entry name" value="ADP-ribosylglycohydrolase"/>
</dbReference>
<feature type="compositionally biased region" description="Basic and acidic residues" evidence="2">
    <location>
        <begin position="432"/>
        <end position="444"/>
    </location>
</feature>
<feature type="binding site" evidence="1">
    <location>
        <position position="101"/>
    </location>
    <ligand>
        <name>Mg(2+)</name>
        <dbReference type="ChEBI" id="CHEBI:18420"/>
        <label>1</label>
    </ligand>
</feature>
<dbReference type="EMBL" id="CAJNOW010013168">
    <property type="protein sequence ID" value="CAF1618352.1"/>
    <property type="molecule type" value="Genomic_DNA"/>
</dbReference>
<dbReference type="Gene3D" id="1.10.4080.10">
    <property type="entry name" value="ADP-ribosylation/Crystallin J1"/>
    <property type="match status" value="1"/>
</dbReference>
<dbReference type="EMBL" id="CAJNOV010010417">
    <property type="protein sequence ID" value="CAF1405055.1"/>
    <property type="molecule type" value="Genomic_DNA"/>
</dbReference>
<dbReference type="AlphaFoldDB" id="A0A816C4X4"/>
<feature type="binding site" evidence="1">
    <location>
        <position position="103"/>
    </location>
    <ligand>
        <name>Mg(2+)</name>
        <dbReference type="ChEBI" id="CHEBI:18420"/>
        <label>1</label>
    </ligand>
</feature>
<feature type="region of interest" description="Disordered" evidence="2">
    <location>
        <begin position="427"/>
        <end position="448"/>
    </location>
</feature>
<gene>
    <name evidence="4" type="ORF">CJN711_LOCUS22177</name>
    <name evidence="5" type="ORF">KQP761_LOCUS24330</name>
    <name evidence="6" type="ORF">MBJ925_LOCUS8807</name>
</gene>
<evidence type="ECO:0000313" key="6">
    <source>
        <dbReference type="EMBL" id="CAF2012663.1"/>
    </source>
</evidence>